<feature type="transmembrane region" description="Helical" evidence="7">
    <location>
        <begin position="355"/>
        <end position="376"/>
    </location>
</feature>
<reference evidence="9 10" key="1">
    <citation type="submission" date="2019-07" db="EMBL/GenBank/DDBJ databases">
        <title>Genome sequencing of KACC 19320.</title>
        <authorList>
            <person name="Heo J."/>
            <person name="Kim S.-J."/>
            <person name="Kim J.-S."/>
            <person name="Hong S.-B."/>
            <person name="Kwon S.-W."/>
        </authorList>
    </citation>
    <scope>NUCLEOTIDE SEQUENCE [LARGE SCALE GENOMIC DNA]</scope>
    <source>
        <strain evidence="9 10">KACC 19320</strain>
    </source>
</reference>
<dbReference type="AlphaFoldDB" id="A0A514Z8S9"/>
<feature type="transmembrane region" description="Helical" evidence="7">
    <location>
        <begin position="146"/>
        <end position="166"/>
    </location>
</feature>
<keyword evidence="4 7" id="KW-0812">Transmembrane</keyword>
<dbReference type="GO" id="GO:0022857">
    <property type="term" value="F:transmembrane transporter activity"/>
    <property type="evidence" value="ECO:0007669"/>
    <property type="project" value="InterPro"/>
</dbReference>
<evidence type="ECO:0000256" key="1">
    <source>
        <dbReference type="ARBA" id="ARBA00004651"/>
    </source>
</evidence>
<accession>A0A514Z8S9</accession>
<sequence>MEKVETAKKFWNRDFILYMISFDMAEIATAFLRFAIPVYILTQTGNATLLGTVMTLSWFPFVLFTSVGGVLADRMNKRRIITIFNFLIALLIGIYTIFSGIFDHFSLTVSLLFLMTSLQSLQSPAFDTIVYQLIPMEQLMKANQVTWVLMIASGVLAPMLAGLMLAHLGLTSLMIASSLLFLLAAGLNSQLKISFKKTKQEQGIFRTSWSDFKSSLRYIGREDEVLKRSTIGLFLYALLLFPILTLLPTVLIHQRLLMGEASVGFAQGFIMIGGVLGVLLISKIGKQVTIQKSATLLIVSSSLMLLTLVLFGLTEHPGLAYGILLVGSLLVNTTLVIYSLNYFTYLGQRTDEQMVGKIMAFAITVMMLGGTLSQFALGRFFEIFSENLALAGMILPLVVLLFSFTIRIKTK</sequence>
<dbReference type="Proteomes" id="UP000315128">
    <property type="component" value="Chromosome"/>
</dbReference>
<feature type="transmembrane region" description="Helical" evidence="7">
    <location>
        <begin position="15"/>
        <end position="36"/>
    </location>
</feature>
<keyword evidence="3" id="KW-1003">Cell membrane</keyword>
<feature type="transmembrane region" description="Helical" evidence="7">
    <location>
        <begin position="319"/>
        <end position="343"/>
    </location>
</feature>
<dbReference type="Gene3D" id="1.20.1250.20">
    <property type="entry name" value="MFS general substrate transporter like domains"/>
    <property type="match status" value="1"/>
</dbReference>
<keyword evidence="5 7" id="KW-1133">Transmembrane helix</keyword>
<keyword evidence="10" id="KW-1185">Reference proteome</keyword>
<feature type="transmembrane region" description="Helical" evidence="7">
    <location>
        <begin position="388"/>
        <end position="406"/>
    </location>
</feature>
<feature type="transmembrane region" description="Helical" evidence="7">
    <location>
        <begin position="83"/>
        <end position="102"/>
    </location>
</feature>
<feature type="transmembrane region" description="Helical" evidence="7">
    <location>
        <begin position="264"/>
        <end position="282"/>
    </location>
</feature>
<evidence type="ECO:0000259" key="8">
    <source>
        <dbReference type="PROSITE" id="PS50850"/>
    </source>
</evidence>
<dbReference type="RefSeq" id="WP_142766569.1">
    <property type="nucleotide sequence ID" value="NZ_CP041356.1"/>
</dbReference>
<dbReference type="GO" id="GO:0005886">
    <property type="term" value="C:plasma membrane"/>
    <property type="evidence" value="ECO:0007669"/>
    <property type="project" value="UniProtKB-SubCell"/>
</dbReference>
<evidence type="ECO:0000313" key="10">
    <source>
        <dbReference type="Proteomes" id="UP000315128"/>
    </source>
</evidence>
<dbReference type="SUPFAM" id="SSF103473">
    <property type="entry name" value="MFS general substrate transporter"/>
    <property type="match status" value="1"/>
</dbReference>
<name>A0A514Z8S9_9LACT</name>
<dbReference type="CDD" id="cd06173">
    <property type="entry name" value="MFS_MefA_like"/>
    <property type="match status" value="1"/>
</dbReference>
<gene>
    <name evidence="9" type="ORF">FLP15_07285</name>
</gene>
<dbReference type="InterPro" id="IPR011701">
    <property type="entry name" value="MFS"/>
</dbReference>
<dbReference type="PANTHER" id="PTHR23513:SF6">
    <property type="entry name" value="MAJOR FACILITATOR SUPERFAMILY ASSOCIATED DOMAIN-CONTAINING PROTEIN"/>
    <property type="match status" value="1"/>
</dbReference>
<evidence type="ECO:0000256" key="4">
    <source>
        <dbReference type="ARBA" id="ARBA00022692"/>
    </source>
</evidence>
<comment type="subcellular location">
    <subcellularLocation>
        <location evidence="1">Cell membrane</location>
        <topology evidence="1">Multi-pass membrane protein</topology>
    </subcellularLocation>
</comment>
<dbReference type="EMBL" id="CP041356">
    <property type="protein sequence ID" value="QDK70999.1"/>
    <property type="molecule type" value="Genomic_DNA"/>
</dbReference>
<dbReference type="PANTHER" id="PTHR23513">
    <property type="entry name" value="INTEGRAL MEMBRANE EFFLUX PROTEIN-RELATED"/>
    <property type="match status" value="1"/>
</dbReference>
<feature type="transmembrane region" description="Helical" evidence="7">
    <location>
        <begin position="231"/>
        <end position="252"/>
    </location>
</feature>
<feature type="transmembrane region" description="Helical" evidence="7">
    <location>
        <begin position="48"/>
        <end position="71"/>
    </location>
</feature>
<dbReference type="Pfam" id="PF07690">
    <property type="entry name" value="MFS_1"/>
    <property type="match status" value="1"/>
</dbReference>
<feature type="transmembrane region" description="Helical" evidence="7">
    <location>
        <begin position="108"/>
        <end position="134"/>
    </location>
</feature>
<dbReference type="InterPro" id="IPR036259">
    <property type="entry name" value="MFS_trans_sf"/>
</dbReference>
<feature type="transmembrane region" description="Helical" evidence="7">
    <location>
        <begin position="294"/>
        <end position="313"/>
    </location>
</feature>
<organism evidence="9 10">
    <name type="scientific">Lactococcus protaetiae</name>
    <dbReference type="NCBI Taxonomy" id="2592653"/>
    <lineage>
        <taxon>Bacteria</taxon>
        <taxon>Bacillati</taxon>
        <taxon>Bacillota</taxon>
        <taxon>Bacilli</taxon>
        <taxon>Lactobacillales</taxon>
        <taxon>Streptococcaceae</taxon>
        <taxon>Lactococcus</taxon>
    </lineage>
</organism>
<proteinExistence type="predicted"/>
<feature type="domain" description="Major facilitator superfamily (MFS) profile" evidence="8">
    <location>
        <begin position="9"/>
        <end position="411"/>
    </location>
</feature>
<dbReference type="KEGG" id="lack:FLP15_07285"/>
<dbReference type="PROSITE" id="PS50850">
    <property type="entry name" value="MFS"/>
    <property type="match status" value="1"/>
</dbReference>
<dbReference type="OrthoDB" id="9775268at2"/>
<keyword evidence="2" id="KW-0813">Transport</keyword>
<evidence type="ECO:0000256" key="5">
    <source>
        <dbReference type="ARBA" id="ARBA00022989"/>
    </source>
</evidence>
<keyword evidence="6 7" id="KW-0472">Membrane</keyword>
<feature type="transmembrane region" description="Helical" evidence="7">
    <location>
        <begin position="172"/>
        <end position="191"/>
    </location>
</feature>
<evidence type="ECO:0000256" key="2">
    <source>
        <dbReference type="ARBA" id="ARBA00022448"/>
    </source>
</evidence>
<protein>
    <submittedName>
        <fullName evidence="9">MFS transporter</fullName>
    </submittedName>
</protein>
<evidence type="ECO:0000256" key="7">
    <source>
        <dbReference type="SAM" id="Phobius"/>
    </source>
</evidence>
<evidence type="ECO:0000256" key="3">
    <source>
        <dbReference type="ARBA" id="ARBA00022475"/>
    </source>
</evidence>
<evidence type="ECO:0000256" key="6">
    <source>
        <dbReference type="ARBA" id="ARBA00023136"/>
    </source>
</evidence>
<dbReference type="InterPro" id="IPR020846">
    <property type="entry name" value="MFS_dom"/>
</dbReference>
<evidence type="ECO:0000313" key="9">
    <source>
        <dbReference type="EMBL" id="QDK70999.1"/>
    </source>
</evidence>